<comment type="caution">
    <text evidence="4">The sequence shown here is derived from an EMBL/GenBank/DDBJ whole genome shotgun (WGS) entry which is preliminary data.</text>
</comment>
<dbReference type="PANTHER" id="PTHR10126">
    <property type="entry name" value="TATA-BOX BINDING PROTEIN"/>
    <property type="match status" value="1"/>
</dbReference>
<accession>A0A8J2RC10</accession>
<protein>
    <submittedName>
        <fullName evidence="4">Uncharacterized protein</fullName>
    </submittedName>
</protein>
<evidence type="ECO:0000256" key="3">
    <source>
        <dbReference type="ARBA" id="ARBA00023163"/>
    </source>
</evidence>
<evidence type="ECO:0000256" key="2">
    <source>
        <dbReference type="ARBA" id="ARBA00023125"/>
    </source>
</evidence>
<dbReference type="GO" id="GO:0003677">
    <property type="term" value="F:DNA binding"/>
    <property type="evidence" value="ECO:0007669"/>
    <property type="project" value="UniProtKB-KW"/>
</dbReference>
<keyword evidence="2" id="KW-0238">DNA-binding</keyword>
<dbReference type="SUPFAM" id="SSF55945">
    <property type="entry name" value="TATA-box binding protein-like"/>
    <property type="match status" value="2"/>
</dbReference>
<evidence type="ECO:0000313" key="4">
    <source>
        <dbReference type="EMBL" id="CAH0098572.1"/>
    </source>
</evidence>
<dbReference type="Proteomes" id="UP000789390">
    <property type="component" value="Unassembled WGS sequence"/>
</dbReference>
<name>A0A8J2RC10_9CRUS</name>
<proteinExistence type="inferred from homology"/>
<dbReference type="GO" id="GO:0006352">
    <property type="term" value="P:DNA-templated transcription initiation"/>
    <property type="evidence" value="ECO:0007669"/>
    <property type="project" value="InterPro"/>
</dbReference>
<dbReference type="Pfam" id="PF00352">
    <property type="entry name" value="TBP"/>
    <property type="match status" value="2"/>
</dbReference>
<reference evidence="4" key="1">
    <citation type="submission" date="2021-11" db="EMBL/GenBank/DDBJ databases">
        <authorList>
            <person name="Schell T."/>
        </authorList>
    </citation>
    <scope>NUCLEOTIDE SEQUENCE</scope>
    <source>
        <strain evidence="4">M5</strain>
    </source>
</reference>
<keyword evidence="5" id="KW-1185">Reference proteome</keyword>
<keyword evidence="3" id="KW-0804">Transcription</keyword>
<dbReference type="AlphaFoldDB" id="A0A8J2RC10"/>
<gene>
    <name evidence="4" type="ORF">DGAL_LOCUS655</name>
</gene>
<dbReference type="InterPro" id="IPR012295">
    <property type="entry name" value="TBP_dom_sf"/>
</dbReference>
<organism evidence="4 5">
    <name type="scientific">Daphnia galeata</name>
    <dbReference type="NCBI Taxonomy" id="27404"/>
    <lineage>
        <taxon>Eukaryota</taxon>
        <taxon>Metazoa</taxon>
        <taxon>Ecdysozoa</taxon>
        <taxon>Arthropoda</taxon>
        <taxon>Crustacea</taxon>
        <taxon>Branchiopoda</taxon>
        <taxon>Diplostraca</taxon>
        <taxon>Cladocera</taxon>
        <taxon>Anomopoda</taxon>
        <taxon>Daphniidae</taxon>
        <taxon>Daphnia</taxon>
    </lineage>
</organism>
<dbReference type="EMBL" id="CAKKLH010000003">
    <property type="protein sequence ID" value="CAH0098572.1"/>
    <property type="molecule type" value="Genomic_DNA"/>
</dbReference>
<evidence type="ECO:0000256" key="1">
    <source>
        <dbReference type="ARBA" id="ARBA00005560"/>
    </source>
</evidence>
<evidence type="ECO:0000313" key="5">
    <source>
        <dbReference type="Proteomes" id="UP000789390"/>
    </source>
</evidence>
<comment type="similarity">
    <text evidence="1">Belongs to the TBP family.</text>
</comment>
<dbReference type="OrthoDB" id="2127950at2759"/>
<dbReference type="PRINTS" id="PR00686">
    <property type="entry name" value="TIFACTORIID"/>
</dbReference>
<dbReference type="InterPro" id="IPR000814">
    <property type="entry name" value="TBP"/>
</dbReference>
<dbReference type="Gene3D" id="3.30.310.10">
    <property type="entry name" value="TATA-Binding Protein"/>
    <property type="match status" value="2"/>
</dbReference>
<sequence>MKWWRLKFNKLKQPSSMARIHTADRGIQLPASVVSRQYETSRNLLSAACSISTQYLLNYILCILRAEMQLRSPSATAVIYRSGKVTVMGTRSEREAGMAALKFTRIIAKALHRDLEMERLEICSVRATSYMPFRINLAKLRQSDDVKFSYEPEIAPYGTLRVEDPKATANIYSTGSISITASSEADVHAAMEQIYAIVKEYRMN</sequence>